<dbReference type="PRINTS" id="PR00068">
    <property type="entry name" value="CUZNDISMTASE"/>
</dbReference>
<dbReference type="InterPro" id="IPR018152">
    <property type="entry name" value="SOD_Cu/Zn_BS"/>
</dbReference>
<keyword evidence="5" id="KW-1185">Reference proteome</keyword>
<dbReference type="SUPFAM" id="SSF49329">
    <property type="entry name" value="Cu,Zn superoxide dismutase-like"/>
    <property type="match status" value="2"/>
</dbReference>
<gene>
    <name evidence="4" type="ORF">TELCIR_02574</name>
</gene>
<comment type="similarity">
    <text evidence="1">Belongs to the Cu-Zn superoxide dismutase family.</text>
</comment>
<protein>
    <recommendedName>
        <fullName evidence="1">Superoxide dismutase [Cu-Zn]</fullName>
        <ecNumber evidence="1">1.15.1.1</ecNumber>
    </recommendedName>
</protein>
<dbReference type="GO" id="GO:0005507">
    <property type="term" value="F:copper ion binding"/>
    <property type="evidence" value="ECO:0007669"/>
    <property type="project" value="InterPro"/>
</dbReference>
<accession>A0A2G9V0W2</accession>
<comment type="cofactor">
    <cofactor evidence="1">
        <name>Zn(2+)</name>
        <dbReference type="ChEBI" id="CHEBI:29105"/>
    </cofactor>
    <text evidence="1">Binds 1 zinc ion per subunit.</text>
</comment>
<dbReference type="EMBL" id="KZ345146">
    <property type="protein sequence ID" value="PIO75390.1"/>
    <property type="molecule type" value="Genomic_DNA"/>
</dbReference>
<dbReference type="Gene3D" id="2.60.40.200">
    <property type="entry name" value="Superoxide dismutase, copper/zinc binding domain"/>
    <property type="match status" value="2"/>
</dbReference>
<keyword evidence="1" id="KW-0560">Oxidoreductase</keyword>
<feature type="signal peptide" evidence="2">
    <location>
        <begin position="1"/>
        <end position="17"/>
    </location>
</feature>
<keyword evidence="1" id="KW-0186">Copper</keyword>
<dbReference type="InterPro" id="IPR001424">
    <property type="entry name" value="SOD_Cu_Zn_dom"/>
</dbReference>
<feature type="domain" description="Superoxide dismutase copper/zinc binding" evidence="3">
    <location>
        <begin position="120"/>
        <end position="238"/>
    </location>
</feature>
<feature type="chain" id="PRO_5013641377" description="Superoxide dismutase [Cu-Zn]" evidence="2">
    <location>
        <begin position="18"/>
        <end position="289"/>
    </location>
</feature>
<keyword evidence="2" id="KW-0732">Signal</keyword>
<dbReference type="Proteomes" id="UP000230423">
    <property type="component" value="Unassembled WGS sequence"/>
</dbReference>
<comment type="function">
    <text evidence="1">Destroys radicals which are normally produced within the cells and which are toxic to biological systems.</text>
</comment>
<dbReference type="CDD" id="cd00305">
    <property type="entry name" value="Cu-Zn_Superoxide_Dismutase"/>
    <property type="match status" value="1"/>
</dbReference>
<name>A0A2G9V0W2_TELCI</name>
<dbReference type="PANTHER" id="PTHR10003">
    <property type="entry name" value="SUPEROXIDE DISMUTASE CU-ZN -RELATED"/>
    <property type="match status" value="1"/>
</dbReference>
<keyword evidence="1" id="KW-0479">Metal-binding</keyword>
<dbReference type="PROSITE" id="PS00332">
    <property type="entry name" value="SOD_CU_ZN_2"/>
    <property type="match status" value="1"/>
</dbReference>
<dbReference type="InterPro" id="IPR036423">
    <property type="entry name" value="SOD-like_Cu/Zn_dom_sf"/>
</dbReference>
<reference evidence="4 5" key="1">
    <citation type="submission" date="2015-09" db="EMBL/GenBank/DDBJ databases">
        <title>Draft genome of the parasitic nematode Teladorsagia circumcincta isolate WARC Sus (inbred).</title>
        <authorList>
            <person name="Mitreva M."/>
        </authorList>
    </citation>
    <scope>NUCLEOTIDE SEQUENCE [LARGE SCALE GENOMIC DNA]</scope>
    <source>
        <strain evidence="4 5">S</strain>
    </source>
</reference>
<dbReference type="InterPro" id="IPR024134">
    <property type="entry name" value="SOD_Cu/Zn_/chaperone"/>
</dbReference>
<evidence type="ECO:0000256" key="1">
    <source>
        <dbReference type="RuleBase" id="RU000393"/>
    </source>
</evidence>
<comment type="catalytic activity">
    <reaction evidence="1">
        <text>2 superoxide + 2 H(+) = H2O2 + O2</text>
        <dbReference type="Rhea" id="RHEA:20696"/>
        <dbReference type="ChEBI" id="CHEBI:15378"/>
        <dbReference type="ChEBI" id="CHEBI:15379"/>
        <dbReference type="ChEBI" id="CHEBI:16240"/>
        <dbReference type="ChEBI" id="CHEBI:18421"/>
        <dbReference type="EC" id="1.15.1.1"/>
    </reaction>
</comment>
<comment type="cofactor">
    <cofactor evidence="1">
        <name>Cu cation</name>
        <dbReference type="ChEBI" id="CHEBI:23378"/>
    </cofactor>
    <text evidence="1">Binds 1 copper ion per subunit.</text>
</comment>
<dbReference type="EC" id="1.15.1.1" evidence="1"/>
<proteinExistence type="inferred from homology"/>
<evidence type="ECO:0000313" key="4">
    <source>
        <dbReference type="EMBL" id="PIO75390.1"/>
    </source>
</evidence>
<organism evidence="4 5">
    <name type="scientific">Teladorsagia circumcincta</name>
    <name type="common">Brown stomach worm</name>
    <name type="synonym">Ostertagia circumcincta</name>
    <dbReference type="NCBI Taxonomy" id="45464"/>
    <lineage>
        <taxon>Eukaryota</taxon>
        <taxon>Metazoa</taxon>
        <taxon>Ecdysozoa</taxon>
        <taxon>Nematoda</taxon>
        <taxon>Chromadorea</taxon>
        <taxon>Rhabditida</taxon>
        <taxon>Rhabditina</taxon>
        <taxon>Rhabditomorpha</taxon>
        <taxon>Strongyloidea</taxon>
        <taxon>Trichostrongylidae</taxon>
        <taxon>Teladorsagia</taxon>
    </lineage>
</organism>
<dbReference type="Pfam" id="PF00080">
    <property type="entry name" value="Sod_Cu"/>
    <property type="match status" value="1"/>
</dbReference>
<evidence type="ECO:0000256" key="2">
    <source>
        <dbReference type="SAM" id="SignalP"/>
    </source>
</evidence>
<sequence>MLSQILLISTIIGTVHVHSVDCTHEVLKARTYIFEAVKGGNPKNVIGVIDLTQSGTLVKLNGTVSGLKPGLHGFHIHEKGDLGDGCVAAAGHFNPHKMMHGAPDDSNRHVGDLGNIETPLNGTVSGLKPGLHGFHIHEKGDLGDGCVAAAGHFNPHKMMHGAPDDSNRHVGDLGNIETPKSGDTTILLSDSVISLNGQHNVIGRAIVIHADVDDLGRGTSELSKTTGNAGARVACGVIGILEEVDVIPTPAPLSSVNLTTEQNLLIIIQGQKGNGKNSLEDHPFSFDQD</sequence>
<evidence type="ECO:0000313" key="5">
    <source>
        <dbReference type="Proteomes" id="UP000230423"/>
    </source>
</evidence>
<keyword evidence="1" id="KW-0862">Zinc</keyword>
<dbReference type="OrthoDB" id="2015551at2759"/>
<dbReference type="AlphaFoldDB" id="A0A2G9V0W2"/>
<dbReference type="PROSITE" id="PS00087">
    <property type="entry name" value="SOD_CU_ZN_1"/>
    <property type="match status" value="2"/>
</dbReference>
<evidence type="ECO:0000259" key="3">
    <source>
        <dbReference type="Pfam" id="PF00080"/>
    </source>
</evidence>
<dbReference type="GO" id="GO:0004784">
    <property type="term" value="F:superoxide dismutase activity"/>
    <property type="evidence" value="ECO:0007669"/>
    <property type="project" value="UniProtKB-EC"/>
</dbReference>